<dbReference type="PANTHER" id="PTHR43302:SF5">
    <property type="entry name" value="TRANSPORTER ARSB-RELATED"/>
    <property type="match status" value="1"/>
</dbReference>
<feature type="transmembrane region" description="Helical" evidence="8">
    <location>
        <begin position="207"/>
        <end position="224"/>
    </location>
</feature>
<feature type="domain" description="Citrate transporter-like" evidence="9">
    <location>
        <begin position="94"/>
        <end position="362"/>
    </location>
</feature>
<organism evidence="10 11">
    <name type="scientific">Periconia macrospinosa</name>
    <dbReference type="NCBI Taxonomy" id="97972"/>
    <lineage>
        <taxon>Eukaryota</taxon>
        <taxon>Fungi</taxon>
        <taxon>Dikarya</taxon>
        <taxon>Ascomycota</taxon>
        <taxon>Pezizomycotina</taxon>
        <taxon>Dothideomycetes</taxon>
        <taxon>Pleosporomycetidae</taxon>
        <taxon>Pleosporales</taxon>
        <taxon>Massarineae</taxon>
        <taxon>Periconiaceae</taxon>
        <taxon>Periconia</taxon>
    </lineage>
</organism>
<feature type="region of interest" description="Disordered" evidence="7">
    <location>
        <begin position="382"/>
        <end position="421"/>
    </location>
</feature>
<dbReference type="AlphaFoldDB" id="A0A2V1CXD6"/>
<dbReference type="Proteomes" id="UP000244855">
    <property type="component" value="Unassembled WGS sequence"/>
</dbReference>
<feature type="transmembrane region" description="Helical" evidence="8">
    <location>
        <begin position="168"/>
        <end position="195"/>
    </location>
</feature>
<feature type="transmembrane region" description="Helical" evidence="8">
    <location>
        <begin position="330"/>
        <end position="353"/>
    </location>
</feature>
<evidence type="ECO:0000256" key="6">
    <source>
        <dbReference type="ARBA" id="ARBA00023136"/>
    </source>
</evidence>
<protein>
    <recommendedName>
        <fullName evidence="9">Citrate transporter-like domain-containing protein</fullName>
    </recommendedName>
</protein>
<dbReference type="PANTHER" id="PTHR43302">
    <property type="entry name" value="TRANSPORTER ARSB-RELATED"/>
    <property type="match status" value="1"/>
</dbReference>
<reference evidence="10 11" key="1">
    <citation type="journal article" date="2018" name="Sci. Rep.">
        <title>Comparative genomics provides insights into the lifestyle and reveals functional heterogeneity of dark septate endophytic fungi.</title>
        <authorList>
            <person name="Knapp D.G."/>
            <person name="Nemeth J.B."/>
            <person name="Barry K."/>
            <person name="Hainaut M."/>
            <person name="Henrissat B."/>
            <person name="Johnson J."/>
            <person name="Kuo A."/>
            <person name="Lim J.H.P."/>
            <person name="Lipzen A."/>
            <person name="Nolan M."/>
            <person name="Ohm R.A."/>
            <person name="Tamas L."/>
            <person name="Grigoriev I.V."/>
            <person name="Spatafora J.W."/>
            <person name="Nagy L.G."/>
            <person name="Kovacs G.M."/>
        </authorList>
    </citation>
    <scope>NUCLEOTIDE SEQUENCE [LARGE SCALE GENOMIC DNA]</scope>
    <source>
        <strain evidence="10 11">DSE2036</strain>
    </source>
</reference>
<keyword evidence="4 8" id="KW-0812">Transmembrane</keyword>
<keyword evidence="2" id="KW-0813">Transport</keyword>
<evidence type="ECO:0000313" key="10">
    <source>
        <dbReference type="EMBL" id="PVH90396.1"/>
    </source>
</evidence>
<name>A0A2V1CXD6_9PLEO</name>
<dbReference type="OrthoDB" id="442352at2759"/>
<sequence>MASAADIERIRGSLDTSQIKHWRSIITLIVFILTNIIVLIPFTIPIHVPRLLLRAISKALESLCIAAPKSDSRSNGSSAFVRVNVPMNFVTAPLIANLFLLAILAIGRTEVHDGIIGANNIAPYDIMLFFVSLAYIAISIDASGLIRYMAYRVLKSGGNAGYRLYLSLYTFFFVLTAGIGNDPIILSGTPFLAYMTRVSANIAHPRAWIYAQFAVANIASAILVSSNPTNLVIAGAFSIKFINYSANIVVPTVVTGIVLFPALVYVVFRDESLVPKRIEMHQLSEEEQGRKPVNPNVPKAITESTGVNAEDPPEKVLPLNEIMNPYLDKVGATVAASILAITLITLLVIHAFWITSPAAIVTFCFDIVWGWMNRHESRQIATEHRTNTGMVSSAVPGDDEEKHAAGRTTSSPTAEPTAQPITQLQERRTLSSIVAARWNWFHITFPTAATVLTHLPIALIPFAFCMFILVQALVTKGWVPVFAYGWDAWVNKTGTVGAIGGMGFISVLLCNVTWQDIHTMNDTAISNRTFWATVYSMVIGINYGAFSVAFSASLAGLLWRDILQRKFIYVRSRDFVRYNLPIIAIAMVVGCTVLIGQVYIVRDDSRYDA</sequence>
<feature type="transmembrane region" description="Helical" evidence="8">
    <location>
        <begin position="534"/>
        <end position="559"/>
    </location>
</feature>
<feature type="transmembrane region" description="Helical" evidence="8">
    <location>
        <begin position="21"/>
        <end position="44"/>
    </location>
</feature>
<keyword evidence="3" id="KW-1003">Cell membrane</keyword>
<feature type="transmembrane region" description="Helical" evidence="8">
    <location>
        <begin position="244"/>
        <end position="268"/>
    </location>
</feature>
<feature type="transmembrane region" description="Helical" evidence="8">
    <location>
        <begin position="580"/>
        <end position="600"/>
    </location>
</feature>
<feature type="transmembrane region" description="Helical" evidence="8">
    <location>
        <begin position="126"/>
        <end position="148"/>
    </location>
</feature>
<gene>
    <name evidence="10" type="ORF">DM02DRAFT_621039</name>
</gene>
<dbReference type="Pfam" id="PF03600">
    <property type="entry name" value="CitMHS"/>
    <property type="match status" value="1"/>
</dbReference>
<comment type="subcellular location">
    <subcellularLocation>
        <location evidence="1">Cell membrane</location>
        <topology evidence="1">Multi-pass membrane protein</topology>
    </subcellularLocation>
</comment>
<dbReference type="GO" id="GO:0005886">
    <property type="term" value="C:plasma membrane"/>
    <property type="evidence" value="ECO:0007669"/>
    <property type="project" value="UniProtKB-SubCell"/>
</dbReference>
<evidence type="ECO:0000259" key="9">
    <source>
        <dbReference type="Pfam" id="PF03600"/>
    </source>
</evidence>
<accession>A0A2V1CXD6</accession>
<keyword evidence="6 8" id="KW-0472">Membrane</keyword>
<keyword evidence="11" id="KW-1185">Reference proteome</keyword>
<dbReference type="STRING" id="97972.A0A2V1CXD6"/>
<evidence type="ECO:0000256" key="4">
    <source>
        <dbReference type="ARBA" id="ARBA00022692"/>
    </source>
</evidence>
<feature type="transmembrane region" description="Helical" evidence="8">
    <location>
        <begin position="495"/>
        <end position="514"/>
    </location>
</feature>
<evidence type="ECO:0000256" key="8">
    <source>
        <dbReference type="SAM" id="Phobius"/>
    </source>
</evidence>
<feature type="transmembrane region" description="Helical" evidence="8">
    <location>
        <begin position="455"/>
        <end position="474"/>
    </location>
</feature>
<feature type="compositionally biased region" description="Polar residues" evidence="7">
    <location>
        <begin position="407"/>
        <end position="421"/>
    </location>
</feature>
<dbReference type="GO" id="GO:0055085">
    <property type="term" value="P:transmembrane transport"/>
    <property type="evidence" value="ECO:0007669"/>
    <property type="project" value="InterPro"/>
</dbReference>
<evidence type="ECO:0000256" key="5">
    <source>
        <dbReference type="ARBA" id="ARBA00022989"/>
    </source>
</evidence>
<evidence type="ECO:0000313" key="11">
    <source>
        <dbReference type="Proteomes" id="UP000244855"/>
    </source>
</evidence>
<keyword evidence="5 8" id="KW-1133">Transmembrane helix</keyword>
<evidence type="ECO:0000256" key="2">
    <source>
        <dbReference type="ARBA" id="ARBA00022448"/>
    </source>
</evidence>
<dbReference type="InterPro" id="IPR004680">
    <property type="entry name" value="Cit_transptr-like_dom"/>
</dbReference>
<dbReference type="EMBL" id="KZ806353">
    <property type="protein sequence ID" value="PVH90396.1"/>
    <property type="molecule type" value="Genomic_DNA"/>
</dbReference>
<evidence type="ECO:0000256" key="1">
    <source>
        <dbReference type="ARBA" id="ARBA00004651"/>
    </source>
</evidence>
<proteinExistence type="predicted"/>
<feature type="transmembrane region" description="Helical" evidence="8">
    <location>
        <begin position="85"/>
        <end position="106"/>
    </location>
</feature>
<evidence type="ECO:0000256" key="7">
    <source>
        <dbReference type="SAM" id="MobiDB-lite"/>
    </source>
</evidence>
<evidence type="ECO:0000256" key="3">
    <source>
        <dbReference type="ARBA" id="ARBA00022475"/>
    </source>
</evidence>